<keyword evidence="1" id="KW-0602">Photosynthesis</keyword>
<protein>
    <submittedName>
        <fullName evidence="4">Cytochrome bc complex cytochrome b subunit</fullName>
    </submittedName>
</protein>
<proteinExistence type="predicted"/>
<dbReference type="PANTHER" id="PTHR19271">
    <property type="entry name" value="CYTOCHROME B"/>
    <property type="match status" value="1"/>
</dbReference>
<dbReference type="InterPro" id="IPR016174">
    <property type="entry name" value="Di-haem_cyt_TM"/>
</dbReference>
<keyword evidence="2" id="KW-1133">Transmembrane helix</keyword>
<feature type="transmembrane region" description="Helical" evidence="2">
    <location>
        <begin position="178"/>
        <end position="205"/>
    </location>
</feature>
<dbReference type="GO" id="GO:0015979">
    <property type="term" value="P:photosynthesis"/>
    <property type="evidence" value="ECO:0007669"/>
    <property type="project" value="UniProtKB-KW"/>
</dbReference>
<dbReference type="SUPFAM" id="SSF81342">
    <property type="entry name" value="Transmembrane di-heme cytochromes"/>
    <property type="match status" value="1"/>
</dbReference>
<dbReference type="EMBL" id="JAAHFQ010000375">
    <property type="protein sequence ID" value="NER29482.1"/>
    <property type="molecule type" value="Genomic_DNA"/>
</dbReference>
<feature type="transmembrane region" description="Helical" evidence="2">
    <location>
        <begin position="217"/>
        <end position="237"/>
    </location>
</feature>
<evidence type="ECO:0000256" key="2">
    <source>
        <dbReference type="SAM" id="Phobius"/>
    </source>
</evidence>
<dbReference type="InterPro" id="IPR027387">
    <property type="entry name" value="Cytb/b6-like_sf"/>
</dbReference>
<keyword evidence="2" id="KW-0812">Transmembrane</keyword>
<name>A0A6B3NFW7_9CYAN</name>
<dbReference type="AlphaFoldDB" id="A0A6B3NFW7"/>
<dbReference type="Gene3D" id="1.20.810.10">
    <property type="entry name" value="Cytochrome Bc1 Complex, Chain C"/>
    <property type="match status" value="1"/>
</dbReference>
<gene>
    <name evidence="4" type="ORF">F6J89_18115</name>
</gene>
<keyword evidence="2" id="KW-0472">Membrane</keyword>
<feature type="transmembrane region" description="Helical" evidence="2">
    <location>
        <begin position="73"/>
        <end position="90"/>
    </location>
</feature>
<feature type="transmembrane region" description="Helical" evidence="2">
    <location>
        <begin position="131"/>
        <end position="157"/>
    </location>
</feature>
<dbReference type="GO" id="GO:0016020">
    <property type="term" value="C:membrane"/>
    <property type="evidence" value="ECO:0007669"/>
    <property type="project" value="InterPro"/>
</dbReference>
<dbReference type="InterPro" id="IPR005797">
    <property type="entry name" value="Cyt_b/b6_N"/>
</dbReference>
<dbReference type="Pfam" id="PF00033">
    <property type="entry name" value="Cytochrome_B"/>
    <property type="match status" value="1"/>
</dbReference>
<evidence type="ECO:0000313" key="4">
    <source>
        <dbReference type="EMBL" id="NER29482.1"/>
    </source>
</evidence>
<reference evidence="4" key="1">
    <citation type="submission" date="2019-11" db="EMBL/GenBank/DDBJ databases">
        <title>Genomic insights into an expanded diversity of filamentous marine cyanobacteria reveals the extraordinary biosynthetic potential of Moorea and Okeania.</title>
        <authorList>
            <person name="Ferreira Leao T."/>
            <person name="Wang M."/>
            <person name="Moss N."/>
            <person name="Da Silva R."/>
            <person name="Sanders J."/>
            <person name="Nurk S."/>
            <person name="Gurevich A."/>
            <person name="Humphrey G."/>
            <person name="Reher R."/>
            <person name="Zhu Q."/>
            <person name="Belda-Ferre P."/>
            <person name="Glukhov E."/>
            <person name="Rex R."/>
            <person name="Dorrestein P.C."/>
            <person name="Knight R."/>
            <person name="Pevzner P."/>
            <person name="Gerwick W.H."/>
            <person name="Gerwick L."/>
        </authorList>
    </citation>
    <scope>NUCLEOTIDE SEQUENCE</scope>
    <source>
        <strain evidence="4">SIO1C4</strain>
    </source>
</reference>
<evidence type="ECO:0000256" key="1">
    <source>
        <dbReference type="ARBA" id="ARBA00022531"/>
    </source>
</evidence>
<feature type="transmembrane region" description="Helical" evidence="2">
    <location>
        <begin position="288"/>
        <end position="307"/>
    </location>
</feature>
<dbReference type="GO" id="GO:0022904">
    <property type="term" value="P:respiratory electron transport chain"/>
    <property type="evidence" value="ECO:0007669"/>
    <property type="project" value="InterPro"/>
</dbReference>
<dbReference type="PROSITE" id="PS51002">
    <property type="entry name" value="CYTB_NTER"/>
    <property type="match status" value="1"/>
</dbReference>
<feature type="domain" description="Cytochrome b/b6 N-terminal region profile" evidence="3">
    <location>
        <begin position="99"/>
        <end position="314"/>
    </location>
</feature>
<comment type="caution">
    <text evidence="4">The sequence shown here is derived from an EMBL/GenBank/DDBJ whole genome shotgun (WGS) entry which is preliminary data.</text>
</comment>
<dbReference type="GO" id="GO:0016491">
    <property type="term" value="F:oxidoreductase activity"/>
    <property type="evidence" value="ECO:0007669"/>
    <property type="project" value="InterPro"/>
</dbReference>
<organism evidence="4">
    <name type="scientific">Symploca sp. SIO1C4</name>
    <dbReference type="NCBI Taxonomy" id="2607765"/>
    <lineage>
        <taxon>Bacteria</taxon>
        <taxon>Bacillati</taxon>
        <taxon>Cyanobacteriota</taxon>
        <taxon>Cyanophyceae</taxon>
        <taxon>Coleofasciculales</taxon>
        <taxon>Coleofasciculaceae</taxon>
        <taxon>Symploca</taxon>
    </lineage>
</organism>
<accession>A0A6B3NFW7</accession>
<evidence type="ECO:0000259" key="3">
    <source>
        <dbReference type="PROSITE" id="PS51002"/>
    </source>
</evidence>
<dbReference type="PANTHER" id="PTHR19271:SF16">
    <property type="entry name" value="CYTOCHROME B"/>
    <property type="match status" value="1"/>
</dbReference>
<dbReference type="GO" id="GO:0009055">
    <property type="term" value="F:electron transfer activity"/>
    <property type="evidence" value="ECO:0007669"/>
    <property type="project" value="InterPro"/>
</dbReference>
<sequence length="331" mass="37653">MLVSAIVITAINILWLRKEKDVELAGKIGRLASHFPEEWQEYQDWLRDIISSRSVLLKRYPVWQAILIFRWRLFYFVVYVAGVILCHQLLKRLKNFFLAMGYLKERILSQKEVIVTNSILNNRCHYILQQMATLLAVAELSLCGIAALTGILIAFYYQPTALGAHESLRIIVNEVANGTLILSLHHVAGNGLIVLALIQIVVMFFGREFVLPWLTAWISGILLTLIAISLSWTAIVLNWEQTSFWRFKLELSMVASIPLVGSLLRDILSGGGGINSITLQHMYTLHSYVLAIAAIFLSITHLTALICQEQNWKSEDKRLSLAKFLRKSEFK</sequence>